<evidence type="ECO:0000313" key="6">
    <source>
        <dbReference type="Proteomes" id="UP000316167"/>
    </source>
</evidence>
<reference evidence="5 6" key="1">
    <citation type="journal article" date="2015" name="Stand. Genomic Sci.">
        <title>Genomic Encyclopedia of Bacterial and Archaeal Type Strains, Phase III: the genomes of soil and plant-associated and newly described type strains.</title>
        <authorList>
            <person name="Whitman W.B."/>
            <person name="Woyke T."/>
            <person name="Klenk H.P."/>
            <person name="Zhou Y."/>
            <person name="Lilburn T.G."/>
            <person name="Beck B.J."/>
            <person name="De Vos P."/>
            <person name="Vandamme P."/>
            <person name="Eisen J.A."/>
            <person name="Garrity G."/>
            <person name="Hugenholtz P."/>
            <person name="Kyrpides N.C."/>
        </authorList>
    </citation>
    <scope>NUCLEOTIDE SEQUENCE [LARGE SCALE GENOMIC DNA]</scope>
    <source>
        <strain evidence="5 6">CGMCC 1.7271</strain>
    </source>
</reference>
<dbReference type="OrthoDB" id="9806939at2"/>
<dbReference type="EMBL" id="VLLE01000003">
    <property type="protein sequence ID" value="TWI83379.1"/>
    <property type="molecule type" value="Genomic_DNA"/>
</dbReference>
<feature type="coiled-coil region" evidence="2">
    <location>
        <begin position="24"/>
        <end position="72"/>
    </location>
</feature>
<dbReference type="GO" id="GO:0015562">
    <property type="term" value="F:efflux transmembrane transporter activity"/>
    <property type="evidence" value="ECO:0007669"/>
    <property type="project" value="TreeGrafter"/>
</dbReference>
<evidence type="ECO:0000256" key="1">
    <source>
        <dbReference type="ARBA" id="ARBA00009477"/>
    </source>
</evidence>
<dbReference type="SUPFAM" id="SSF111369">
    <property type="entry name" value="HlyD-like secretion proteins"/>
    <property type="match status" value="1"/>
</dbReference>
<dbReference type="PANTHER" id="PTHR30469">
    <property type="entry name" value="MULTIDRUG RESISTANCE PROTEIN MDTA"/>
    <property type="match status" value="1"/>
</dbReference>
<dbReference type="Pfam" id="PF25893">
    <property type="entry name" value="HH_CzcB"/>
    <property type="match status" value="1"/>
</dbReference>
<dbReference type="InterPro" id="IPR058627">
    <property type="entry name" value="MdtA-like_C"/>
</dbReference>
<evidence type="ECO:0000256" key="2">
    <source>
        <dbReference type="SAM" id="Coils"/>
    </source>
</evidence>
<dbReference type="InterPro" id="IPR058648">
    <property type="entry name" value="HH_CzcB-like"/>
</dbReference>
<keyword evidence="6" id="KW-1185">Reference proteome</keyword>
<dbReference type="Proteomes" id="UP000316167">
    <property type="component" value="Unassembled WGS sequence"/>
</dbReference>
<dbReference type="Gene3D" id="2.40.420.20">
    <property type="match status" value="1"/>
</dbReference>
<dbReference type="Gene3D" id="2.40.30.170">
    <property type="match status" value="1"/>
</dbReference>
<protein>
    <submittedName>
        <fullName evidence="5">RND family efflux transporter MFP subunit</fullName>
    </submittedName>
</protein>
<accession>A0A562SQ40</accession>
<dbReference type="InterPro" id="IPR006143">
    <property type="entry name" value="RND_pump_MFP"/>
</dbReference>
<organism evidence="5 6">
    <name type="scientific">Lacibacter cauensis</name>
    <dbReference type="NCBI Taxonomy" id="510947"/>
    <lineage>
        <taxon>Bacteria</taxon>
        <taxon>Pseudomonadati</taxon>
        <taxon>Bacteroidota</taxon>
        <taxon>Chitinophagia</taxon>
        <taxon>Chitinophagales</taxon>
        <taxon>Chitinophagaceae</taxon>
        <taxon>Lacibacter</taxon>
    </lineage>
</organism>
<comment type="caution">
    <text evidence="5">The sequence shown here is derived from an EMBL/GenBank/DDBJ whole genome shotgun (WGS) entry which is preliminary data.</text>
</comment>
<sequence length="388" mass="42216">MKRIFQYTIIAGFAVLLVACGGGAKEKKGSLGDKKAQLEKLKTEQVTLATKIKTLEEEIAKLDTAAGKSEKAKLIAVLPVVTEDFSHYIDLQGKIDADDISYVAPPNGQGGVVTELYVKQGQNVKKGQLLLKLDDKVLRQQVKIYETQLSLAKELYNRTKNLWDQNIGSEVQLLQAKTQVEALEKQIATANEQIKLYTVYAPVTGIADQVNIKVGELFVGANAMGPQIRIVNNSTLKALVEVPENYMTRVRVGSPVIVTLPDVGKSFNSTVRLASQIINPSSRTFTIEAAVPGGTIRPNSVAAVRIKDYDAPNAIVIPVNLVQTDDKGKYVYVVEKDSKGRNVAVKKPVVVGESYGDKIEIKAGLQAGMQLISEGYQTVYDKQVVTIG</sequence>
<dbReference type="Gene3D" id="2.40.50.100">
    <property type="match status" value="1"/>
</dbReference>
<feature type="domain" description="CzcB-like alpha-helical hairpin" evidence="3">
    <location>
        <begin position="145"/>
        <end position="193"/>
    </location>
</feature>
<proteinExistence type="inferred from homology"/>
<dbReference type="AlphaFoldDB" id="A0A562SQ40"/>
<dbReference type="GO" id="GO:1990281">
    <property type="term" value="C:efflux pump complex"/>
    <property type="evidence" value="ECO:0007669"/>
    <property type="project" value="TreeGrafter"/>
</dbReference>
<name>A0A562SQ40_9BACT</name>
<gene>
    <name evidence="5" type="ORF">IQ13_1490</name>
</gene>
<comment type="similarity">
    <text evidence="1">Belongs to the membrane fusion protein (MFP) (TC 8.A.1) family.</text>
</comment>
<dbReference type="RefSeq" id="WP_144885483.1">
    <property type="nucleotide sequence ID" value="NZ_VLLE01000003.1"/>
</dbReference>
<dbReference type="PANTHER" id="PTHR30469:SF15">
    <property type="entry name" value="HLYD FAMILY OF SECRETION PROTEINS"/>
    <property type="match status" value="1"/>
</dbReference>
<dbReference type="Gene3D" id="1.20.1600.10">
    <property type="entry name" value="Outer membrane efflux proteins (OEP)"/>
    <property type="match status" value="1"/>
</dbReference>
<evidence type="ECO:0000313" key="5">
    <source>
        <dbReference type="EMBL" id="TWI83379.1"/>
    </source>
</evidence>
<evidence type="ECO:0000259" key="3">
    <source>
        <dbReference type="Pfam" id="PF25893"/>
    </source>
</evidence>
<dbReference type="Pfam" id="PF25967">
    <property type="entry name" value="RND-MFP_C"/>
    <property type="match status" value="1"/>
</dbReference>
<dbReference type="PROSITE" id="PS51257">
    <property type="entry name" value="PROKAR_LIPOPROTEIN"/>
    <property type="match status" value="1"/>
</dbReference>
<evidence type="ECO:0000259" key="4">
    <source>
        <dbReference type="Pfam" id="PF25967"/>
    </source>
</evidence>
<feature type="domain" description="Multidrug resistance protein MdtA-like C-terminal permuted SH3" evidence="4">
    <location>
        <begin position="313"/>
        <end position="377"/>
    </location>
</feature>
<keyword evidence="2" id="KW-0175">Coiled coil</keyword>
<dbReference type="NCBIfam" id="TIGR01730">
    <property type="entry name" value="RND_mfp"/>
    <property type="match status" value="1"/>
</dbReference>